<dbReference type="PATRIC" id="fig|453.4.peg.152"/>
<evidence type="ECO:0000313" key="2">
    <source>
        <dbReference type="EMBL" id="KTD04677.1"/>
    </source>
</evidence>
<evidence type="ECO:0000313" key="3">
    <source>
        <dbReference type="EMBL" id="SPX59513.1"/>
    </source>
</evidence>
<accession>A0A0W0UA38</accession>
<proteinExistence type="predicted"/>
<dbReference type="EMBL" id="LNYB01000006">
    <property type="protein sequence ID" value="KTD04677.1"/>
    <property type="molecule type" value="Genomic_DNA"/>
</dbReference>
<reference evidence="3 5" key="2">
    <citation type="submission" date="2018-06" db="EMBL/GenBank/DDBJ databases">
        <authorList>
            <consortium name="Pathogen Informatics"/>
            <person name="Doyle S."/>
        </authorList>
    </citation>
    <scope>NUCLEOTIDE SEQUENCE [LARGE SCALE GENOMIC DNA]</scope>
    <source>
        <strain evidence="3 5">NCTC12022</strain>
    </source>
</reference>
<dbReference type="EMBL" id="UASS01000001">
    <property type="protein sequence ID" value="SPX59513.1"/>
    <property type="molecule type" value="Genomic_DNA"/>
</dbReference>
<evidence type="ECO:0000256" key="1">
    <source>
        <dbReference type="SAM" id="SignalP"/>
    </source>
</evidence>
<dbReference type="RefSeq" id="WP_058443356.1">
    <property type="nucleotide sequence ID" value="NZ_CAAAHT010000031.1"/>
</dbReference>
<sequence>MVKYLISACFLLFISPIFASDNCYPQTDKYYEKNIIGKRKESMEVKLLGRSYIDILIFNKDHTLIGKIADKTDIKNAAKALVGKWKIKNSKLYITVKKSSVLIPIPNSVEKIVCMNKKMYKAIHSDKTTYTSIRI</sequence>
<evidence type="ECO:0000313" key="4">
    <source>
        <dbReference type="Proteomes" id="UP000054698"/>
    </source>
</evidence>
<feature type="signal peptide" evidence="1">
    <location>
        <begin position="1"/>
        <end position="19"/>
    </location>
</feature>
<dbReference type="AlphaFoldDB" id="A0A0W0UA38"/>
<keyword evidence="4" id="KW-1185">Reference proteome</keyword>
<dbReference type="OrthoDB" id="5638069at2"/>
<keyword evidence="1" id="KW-0732">Signal</keyword>
<protein>
    <submittedName>
        <fullName evidence="2">Uncharacterized protein</fullName>
    </submittedName>
</protein>
<reference evidence="2 4" key="1">
    <citation type="submission" date="2015-11" db="EMBL/GenBank/DDBJ databases">
        <title>Genomic analysis of 38 Legionella species identifies large and diverse effector repertoires.</title>
        <authorList>
            <person name="Burstein D."/>
            <person name="Amaro F."/>
            <person name="Zusman T."/>
            <person name="Lifshitz Z."/>
            <person name="Cohen O."/>
            <person name="Gilbert J.A."/>
            <person name="Pupko T."/>
            <person name="Shuman H.A."/>
            <person name="Segal G."/>
        </authorList>
    </citation>
    <scope>NUCLEOTIDE SEQUENCE [LARGE SCALE GENOMIC DNA]</scope>
    <source>
        <strain evidence="2 4">WO-44C</strain>
    </source>
</reference>
<evidence type="ECO:0000313" key="5">
    <source>
        <dbReference type="Proteomes" id="UP000251942"/>
    </source>
</evidence>
<feature type="chain" id="PRO_5036003146" evidence="1">
    <location>
        <begin position="20"/>
        <end position="135"/>
    </location>
</feature>
<organism evidence="2 4">
    <name type="scientific">Legionella feeleii</name>
    <dbReference type="NCBI Taxonomy" id="453"/>
    <lineage>
        <taxon>Bacteria</taxon>
        <taxon>Pseudomonadati</taxon>
        <taxon>Pseudomonadota</taxon>
        <taxon>Gammaproteobacteria</taxon>
        <taxon>Legionellales</taxon>
        <taxon>Legionellaceae</taxon>
        <taxon>Legionella</taxon>
    </lineage>
</organism>
<gene>
    <name evidence="2" type="ORF">Lfee_0135</name>
    <name evidence="3" type="ORF">NCTC12022_00336</name>
</gene>
<dbReference type="Proteomes" id="UP000054698">
    <property type="component" value="Unassembled WGS sequence"/>
</dbReference>
<dbReference type="Proteomes" id="UP000251942">
    <property type="component" value="Unassembled WGS sequence"/>
</dbReference>
<name>A0A0W0UA38_9GAMM</name>